<dbReference type="PRINTS" id="PR00080">
    <property type="entry name" value="SDRFAMILY"/>
</dbReference>
<name>A0A918XGB0_9GAMM</name>
<dbReference type="InterPro" id="IPR057326">
    <property type="entry name" value="KR_dom"/>
</dbReference>
<reference evidence="4" key="2">
    <citation type="submission" date="2020-09" db="EMBL/GenBank/DDBJ databases">
        <authorList>
            <person name="Sun Q."/>
            <person name="Kim S."/>
        </authorList>
    </citation>
    <scope>NUCLEOTIDE SEQUENCE</scope>
    <source>
        <strain evidence="4">KCTC 23430</strain>
    </source>
</reference>
<proteinExistence type="inferred from homology"/>
<comment type="caution">
    <text evidence="4">The sequence shown here is derived from an EMBL/GenBank/DDBJ whole genome shotgun (WGS) entry which is preliminary data.</text>
</comment>
<dbReference type="Pfam" id="PF00106">
    <property type="entry name" value="adh_short"/>
    <property type="match status" value="1"/>
</dbReference>
<dbReference type="PROSITE" id="PS00061">
    <property type="entry name" value="ADH_SHORT"/>
    <property type="match status" value="1"/>
</dbReference>
<organism evidence="4 5">
    <name type="scientific">Parahalioglobus pacificus</name>
    <dbReference type="NCBI Taxonomy" id="930806"/>
    <lineage>
        <taxon>Bacteria</taxon>
        <taxon>Pseudomonadati</taxon>
        <taxon>Pseudomonadota</taxon>
        <taxon>Gammaproteobacteria</taxon>
        <taxon>Cellvibrionales</taxon>
        <taxon>Halieaceae</taxon>
        <taxon>Parahalioglobus</taxon>
    </lineage>
</organism>
<evidence type="ECO:0000256" key="2">
    <source>
        <dbReference type="RuleBase" id="RU000363"/>
    </source>
</evidence>
<dbReference type="PANTHER" id="PTHR43313:SF1">
    <property type="entry name" value="3BETA-HYDROXYSTEROID DEHYDROGENASE DHS-16"/>
    <property type="match status" value="1"/>
</dbReference>
<keyword evidence="5" id="KW-1185">Reference proteome</keyword>
<comment type="similarity">
    <text evidence="1 2">Belongs to the short-chain dehydrogenases/reductases (SDR) family.</text>
</comment>
<reference evidence="4" key="1">
    <citation type="journal article" date="2014" name="Int. J. Syst. Evol. Microbiol.">
        <title>Complete genome sequence of Corynebacterium casei LMG S-19264T (=DSM 44701T), isolated from a smear-ripened cheese.</title>
        <authorList>
            <consortium name="US DOE Joint Genome Institute (JGI-PGF)"/>
            <person name="Walter F."/>
            <person name="Albersmeier A."/>
            <person name="Kalinowski J."/>
            <person name="Ruckert C."/>
        </authorList>
    </citation>
    <scope>NUCLEOTIDE SEQUENCE</scope>
    <source>
        <strain evidence="4">KCTC 23430</strain>
    </source>
</reference>
<protein>
    <submittedName>
        <fullName evidence="4">Short-chain dehydrogenase/reductase</fullName>
    </submittedName>
</protein>
<dbReference type="InterPro" id="IPR036291">
    <property type="entry name" value="NAD(P)-bd_dom_sf"/>
</dbReference>
<dbReference type="Proteomes" id="UP000644693">
    <property type="component" value="Unassembled WGS sequence"/>
</dbReference>
<dbReference type="PANTHER" id="PTHR43313">
    <property type="entry name" value="SHORT-CHAIN DEHYDROGENASE/REDUCTASE FAMILY 9C"/>
    <property type="match status" value="1"/>
</dbReference>
<evidence type="ECO:0000313" key="5">
    <source>
        <dbReference type="Proteomes" id="UP000644693"/>
    </source>
</evidence>
<evidence type="ECO:0000259" key="3">
    <source>
        <dbReference type="SMART" id="SM00822"/>
    </source>
</evidence>
<evidence type="ECO:0000256" key="1">
    <source>
        <dbReference type="ARBA" id="ARBA00006484"/>
    </source>
</evidence>
<gene>
    <name evidence="4" type="ORF">GCM10007053_10160</name>
</gene>
<dbReference type="InterPro" id="IPR002347">
    <property type="entry name" value="SDR_fam"/>
</dbReference>
<dbReference type="PRINTS" id="PR00081">
    <property type="entry name" value="GDHRDH"/>
</dbReference>
<sequence length="328" mass="35862">MIGVLLTASLPYTANAEFPEEVTDARPVLITGASSGIGRVTAERLARQGYLVFAGARKKVDIDALNAIENVQAVRLDVTSDDDVTQALSQIEAAGYGLWGLVNNAGVNHLDPMLEANLDTTRWLFEVNVFGVIRVTQAFAPLLIESGGRVVTISSISGELAGLPGYGNYAMSKHAVEALIDTLAVELGMEGVNSIGIEPGGFSSKIGESRCRRMLAEGREYRYLVDQMREHLEYCRDLIAGDIDRSEWSTPEPVAAAVESALFDEAPHARYLVTSDPFEAQLFNHKIMNDLLQYNAGAVHKYTRDELVEILDERLLILDGKMESDLPF</sequence>
<dbReference type="CDD" id="cd05374">
    <property type="entry name" value="17beta-HSD-like_SDR_c"/>
    <property type="match status" value="1"/>
</dbReference>
<accession>A0A918XGB0</accession>
<dbReference type="GO" id="GO:0008202">
    <property type="term" value="P:steroid metabolic process"/>
    <property type="evidence" value="ECO:0007669"/>
    <property type="project" value="TreeGrafter"/>
</dbReference>
<dbReference type="SMART" id="SM00822">
    <property type="entry name" value="PKS_KR"/>
    <property type="match status" value="1"/>
</dbReference>
<dbReference type="AlphaFoldDB" id="A0A918XGB0"/>
<dbReference type="Gene3D" id="3.40.50.720">
    <property type="entry name" value="NAD(P)-binding Rossmann-like Domain"/>
    <property type="match status" value="1"/>
</dbReference>
<dbReference type="GO" id="GO:0016491">
    <property type="term" value="F:oxidoreductase activity"/>
    <property type="evidence" value="ECO:0007669"/>
    <property type="project" value="TreeGrafter"/>
</dbReference>
<dbReference type="InterPro" id="IPR020904">
    <property type="entry name" value="Sc_DH/Rdtase_CS"/>
</dbReference>
<feature type="domain" description="Ketoreductase" evidence="3">
    <location>
        <begin position="26"/>
        <end position="202"/>
    </location>
</feature>
<dbReference type="SUPFAM" id="SSF51735">
    <property type="entry name" value="NAD(P)-binding Rossmann-fold domains"/>
    <property type="match status" value="1"/>
</dbReference>
<dbReference type="EMBL" id="BMYM01000001">
    <property type="protein sequence ID" value="GHD29504.1"/>
    <property type="molecule type" value="Genomic_DNA"/>
</dbReference>
<evidence type="ECO:0000313" key="4">
    <source>
        <dbReference type="EMBL" id="GHD29504.1"/>
    </source>
</evidence>